<accession>A0A4R0R9C4</accession>
<evidence type="ECO:0000313" key="1">
    <source>
        <dbReference type="EMBL" id="TCD64410.1"/>
    </source>
</evidence>
<dbReference type="AlphaFoldDB" id="A0A4R0R9C4"/>
<name>A0A4R0R9C4_9APHY</name>
<sequence length="180" mass="19925">GVEGAVISDSSADMVLGGPLDRDVSYCLVVNKESSRELEEEGIELTESHLQHGQNPPLRDSSRVADSAVNLILKASSRASRHRRPKSCFPDISSFILHPDHDSTPQYTNFFLDHEGFLHVTLFVDILSYVRQDRLLRLVDAPRENEVDFGAGTEYGSGSWSVFGGRDPVVVVAFVLRTII</sequence>
<organism evidence="1 2">
    <name type="scientific">Steccherinum ochraceum</name>
    <dbReference type="NCBI Taxonomy" id="92696"/>
    <lineage>
        <taxon>Eukaryota</taxon>
        <taxon>Fungi</taxon>
        <taxon>Dikarya</taxon>
        <taxon>Basidiomycota</taxon>
        <taxon>Agaricomycotina</taxon>
        <taxon>Agaricomycetes</taxon>
        <taxon>Polyporales</taxon>
        <taxon>Steccherinaceae</taxon>
        <taxon>Steccherinum</taxon>
    </lineage>
</organism>
<gene>
    <name evidence="1" type="ORF">EIP91_004126</name>
</gene>
<protein>
    <submittedName>
        <fullName evidence="1">Uncharacterized protein</fullName>
    </submittedName>
</protein>
<keyword evidence="2" id="KW-1185">Reference proteome</keyword>
<comment type="caution">
    <text evidence="1">The sequence shown here is derived from an EMBL/GenBank/DDBJ whole genome shotgun (WGS) entry which is preliminary data.</text>
</comment>
<feature type="non-terminal residue" evidence="1">
    <location>
        <position position="1"/>
    </location>
</feature>
<dbReference type="EMBL" id="RWJN01000238">
    <property type="protein sequence ID" value="TCD64410.1"/>
    <property type="molecule type" value="Genomic_DNA"/>
</dbReference>
<dbReference type="Proteomes" id="UP000292702">
    <property type="component" value="Unassembled WGS sequence"/>
</dbReference>
<evidence type="ECO:0000313" key="2">
    <source>
        <dbReference type="Proteomes" id="UP000292702"/>
    </source>
</evidence>
<reference evidence="1 2" key="1">
    <citation type="submission" date="2018-11" db="EMBL/GenBank/DDBJ databases">
        <title>Genome assembly of Steccherinum ochraceum LE-BIN_3174, the white-rot fungus of the Steccherinaceae family (The Residual Polyporoid clade, Polyporales, Basidiomycota).</title>
        <authorList>
            <person name="Fedorova T.V."/>
            <person name="Glazunova O.A."/>
            <person name="Landesman E.O."/>
            <person name="Moiseenko K.V."/>
            <person name="Psurtseva N.V."/>
            <person name="Savinova O.S."/>
            <person name="Shakhova N.V."/>
            <person name="Tyazhelova T.V."/>
            <person name="Vasina D.V."/>
        </authorList>
    </citation>
    <scope>NUCLEOTIDE SEQUENCE [LARGE SCALE GENOMIC DNA]</scope>
    <source>
        <strain evidence="1 2">LE-BIN_3174</strain>
    </source>
</reference>
<proteinExistence type="predicted"/>